<dbReference type="OrthoDB" id="1470350at2759"/>
<evidence type="ECO:0000256" key="2">
    <source>
        <dbReference type="ARBA" id="ARBA00004370"/>
    </source>
</evidence>
<dbReference type="PANTHER" id="PTHR24305">
    <property type="entry name" value="CYTOCHROME P450"/>
    <property type="match status" value="1"/>
</dbReference>
<dbReference type="EMBL" id="MU154729">
    <property type="protein sequence ID" value="KAF9488147.1"/>
    <property type="molecule type" value="Genomic_DNA"/>
</dbReference>
<evidence type="ECO:0000256" key="11">
    <source>
        <dbReference type="ARBA" id="ARBA00023033"/>
    </source>
</evidence>
<keyword evidence="6" id="KW-0812">Transmembrane</keyword>
<evidence type="ECO:0000313" key="14">
    <source>
        <dbReference type="Proteomes" id="UP000807025"/>
    </source>
</evidence>
<dbReference type="Gene3D" id="1.10.630.10">
    <property type="entry name" value="Cytochrome P450"/>
    <property type="match status" value="1"/>
</dbReference>
<dbReference type="AlphaFoldDB" id="A0A9P5ZIR2"/>
<evidence type="ECO:0000256" key="8">
    <source>
        <dbReference type="ARBA" id="ARBA00022989"/>
    </source>
</evidence>
<reference evidence="13" key="1">
    <citation type="submission" date="2020-11" db="EMBL/GenBank/DDBJ databases">
        <authorList>
            <consortium name="DOE Joint Genome Institute"/>
            <person name="Ahrendt S."/>
            <person name="Riley R."/>
            <person name="Andreopoulos W."/>
            <person name="Labutti K."/>
            <person name="Pangilinan J."/>
            <person name="Ruiz-Duenas F.J."/>
            <person name="Barrasa J.M."/>
            <person name="Sanchez-Garcia M."/>
            <person name="Camarero S."/>
            <person name="Miyauchi S."/>
            <person name="Serrano A."/>
            <person name="Linde D."/>
            <person name="Babiker R."/>
            <person name="Drula E."/>
            <person name="Ayuso-Fernandez I."/>
            <person name="Pacheco R."/>
            <person name="Padilla G."/>
            <person name="Ferreira P."/>
            <person name="Barriuso J."/>
            <person name="Kellner H."/>
            <person name="Castanera R."/>
            <person name="Alfaro M."/>
            <person name="Ramirez L."/>
            <person name="Pisabarro A.G."/>
            <person name="Kuo A."/>
            <person name="Tritt A."/>
            <person name="Lipzen A."/>
            <person name="He G."/>
            <person name="Yan M."/>
            <person name="Ng V."/>
            <person name="Cullen D."/>
            <person name="Martin F."/>
            <person name="Rosso M.-N."/>
            <person name="Henrissat B."/>
            <person name="Hibbett D."/>
            <person name="Martinez A.T."/>
            <person name="Grigoriev I.V."/>
        </authorList>
    </citation>
    <scope>NUCLEOTIDE SEQUENCE</scope>
    <source>
        <strain evidence="13">ATCC 90797</strain>
    </source>
</reference>
<evidence type="ECO:0000256" key="1">
    <source>
        <dbReference type="ARBA" id="ARBA00001971"/>
    </source>
</evidence>
<comment type="pathway">
    <text evidence="3">Secondary metabolite biosynthesis; terpenoid biosynthesis.</text>
</comment>
<dbReference type="SUPFAM" id="SSF48264">
    <property type="entry name" value="Cytochrome P450"/>
    <property type="match status" value="1"/>
</dbReference>
<dbReference type="InterPro" id="IPR002401">
    <property type="entry name" value="Cyt_P450_E_grp-I"/>
</dbReference>
<keyword evidence="7" id="KW-0479">Metal-binding</keyword>
<proteinExistence type="inferred from homology"/>
<dbReference type="GO" id="GO:0020037">
    <property type="term" value="F:heme binding"/>
    <property type="evidence" value="ECO:0007669"/>
    <property type="project" value="InterPro"/>
</dbReference>
<dbReference type="GO" id="GO:0005506">
    <property type="term" value="F:iron ion binding"/>
    <property type="evidence" value="ECO:0007669"/>
    <property type="project" value="InterPro"/>
</dbReference>
<comment type="cofactor">
    <cofactor evidence="1">
        <name>heme</name>
        <dbReference type="ChEBI" id="CHEBI:30413"/>
    </cofactor>
</comment>
<name>A0A9P5ZIR2_PLEER</name>
<keyword evidence="9" id="KW-0560">Oxidoreductase</keyword>
<dbReference type="InterPro" id="IPR001128">
    <property type="entry name" value="Cyt_P450"/>
</dbReference>
<keyword evidence="10" id="KW-0408">Iron</keyword>
<comment type="caution">
    <text evidence="13">The sequence shown here is derived from an EMBL/GenBank/DDBJ whole genome shotgun (WGS) entry which is preliminary data.</text>
</comment>
<evidence type="ECO:0000256" key="4">
    <source>
        <dbReference type="ARBA" id="ARBA00010617"/>
    </source>
</evidence>
<comment type="subcellular location">
    <subcellularLocation>
        <location evidence="2">Membrane</location>
    </subcellularLocation>
</comment>
<accession>A0A9P5ZIR2</accession>
<sequence>MTPGKPRVNLPGYVNTVPHFASALATGRLVARKFFTVDTRAIQHIVHTSGYRYKKCVDITQMNRNMFGRGILWASGNVHKRHRKVINPAFVAQQLRSFLLLFQTIGSCMTRKYSAGKSGSIYPLEARSTLDVIGQGIRALPDPFPATFDYHLGALDDARDELFRSMDSLLHCGATYPDAFSDSLSFKTVCRRIAQQLFAQKIWILPQRMDQDGISFRANASEDPQHQLDEDEVLSQMRTIILAGHDTVPSSLSWMLYELAKHPDAQRKIREEIRALRAQLPDAAAFTVADLDSLPYTNATIKEALRLHPILPTIFRTAEEKDIVLLAMPIVTSDRQTIKELHAKKGQDFSMSISGYSRLQSV</sequence>
<keyword evidence="12" id="KW-0472">Membrane</keyword>
<dbReference type="GO" id="GO:0004497">
    <property type="term" value="F:monooxygenase activity"/>
    <property type="evidence" value="ECO:0007669"/>
    <property type="project" value="UniProtKB-KW"/>
</dbReference>
<protein>
    <submittedName>
        <fullName evidence="13">Cytochrome P450</fullName>
    </submittedName>
</protein>
<keyword evidence="14" id="KW-1185">Reference proteome</keyword>
<dbReference type="Pfam" id="PF00067">
    <property type="entry name" value="p450"/>
    <property type="match status" value="1"/>
</dbReference>
<evidence type="ECO:0000256" key="5">
    <source>
        <dbReference type="ARBA" id="ARBA00022617"/>
    </source>
</evidence>
<keyword evidence="11" id="KW-0503">Monooxygenase</keyword>
<keyword evidence="8" id="KW-1133">Transmembrane helix</keyword>
<comment type="similarity">
    <text evidence="4">Belongs to the cytochrome P450 family.</text>
</comment>
<gene>
    <name evidence="13" type="ORF">BDN71DRAFT_1436341</name>
</gene>
<dbReference type="InterPro" id="IPR036396">
    <property type="entry name" value="Cyt_P450_sf"/>
</dbReference>
<evidence type="ECO:0000256" key="9">
    <source>
        <dbReference type="ARBA" id="ARBA00023002"/>
    </source>
</evidence>
<dbReference type="Proteomes" id="UP000807025">
    <property type="component" value="Unassembled WGS sequence"/>
</dbReference>
<dbReference type="GO" id="GO:0016020">
    <property type="term" value="C:membrane"/>
    <property type="evidence" value="ECO:0007669"/>
    <property type="project" value="UniProtKB-SubCell"/>
</dbReference>
<evidence type="ECO:0000256" key="6">
    <source>
        <dbReference type="ARBA" id="ARBA00022692"/>
    </source>
</evidence>
<dbReference type="PANTHER" id="PTHR24305:SF166">
    <property type="entry name" value="CYTOCHROME P450 12A4, MITOCHONDRIAL-RELATED"/>
    <property type="match status" value="1"/>
</dbReference>
<evidence type="ECO:0000256" key="12">
    <source>
        <dbReference type="ARBA" id="ARBA00023136"/>
    </source>
</evidence>
<dbReference type="PRINTS" id="PR00463">
    <property type="entry name" value="EP450I"/>
</dbReference>
<evidence type="ECO:0000256" key="7">
    <source>
        <dbReference type="ARBA" id="ARBA00022723"/>
    </source>
</evidence>
<keyword evidence="5" id="KW-0349">Heme</keyword>
<dbReference type="PRINTS" id="PR00385">
    <property type="entry name" value="P450"/>
</dbReference>
<evidence type="ECO:0000313" key="13">
    <source>
        <dbReference type="EMBL" id="KAF9488147.1"/>
    </source>
</evidence>
<dbReference type="InterPro" id="IPR050121">
    <property type="entry name" value="Cytochrome_P450_monoxygenase"/>
</dbReference>
<organism evidence="13 14">
    <name type="scientific">Pleurotus eryngii</name>
    <name type="common">Boletus of the steppes</name>
    <dbReference type="NCBI Taxonomy" id="5323"/>
    <lineage>
        <taxon>Eukaryota</taxon>
        <taxon>Fungi</taxon>
        <taxon>Dikarya</taxon>
        <taxon>Basidiomycota</taxon>
        <taxon>Agaricomycotina</taxon>
        <taxon>Agaricomycetes</taxon>
        <taxon>Agaricomycetidae</taxon>
        <taxon>Agaricales</taxon>
        <taxon>Pleurotineae</taxon>
        <taxon>Pleurotaceae</taxon>
        <taxon>Pleurotus</taxon>
    </lineage>
</organism>
<dbReference type="GO" id="GO:0016705">
    <property type="term" value="F:oxidoreductase activity, acting on paired donors, with incorporation or reduction of molecular oxygen"/>
    <property type="evidence" value="ECO:0007669"/>
    <property type="project" value="InterPro"/>
</dbReference>
<evidence type="ECO:0000256" key="10">
    <source>
        <dbReference type="ARBA" id="ARBA00023004"/>
    </source>
</evidence>
<evidence type="ECO:0000256" key="3">
    <source>
        <dbReference type="ARBA" id="ARBA00004721"/>
    </source>
</evidence>